<sequence>MIGRNNKIINYFAEKLTHWLFMLATHRNNATLFTAPMFLALIDKNSIFIISYKEFFPMSAEHAVAQTRGILKNYKYVLPNSCPIDL</sequence>
<gene>
    <name evidence="1" type="ORF">RAT170B_0777</name>
</gene>
<dbReference type="Proteomes" id="UP000033736">
    <property type="component" value="Unassembled WGS sequence"/>
</dbReference>
<comment type="caution">
    <text evidence="1">The sequence shown here is derived from an EMBL/GenBank/DDBJ whole genome shotgun (WGS) entry which is preliminary data.</text>
</comment>
<evidence type="ECO:0000313" key="2">
    <source>
        <dbReference type="Proteomes" id="UP000033736"/>
    </source>
</evidence>
<organism evidence="1 2">
    <name type="scientific">Rickettsia argasii T170-B</name>
    <dbReference type="NCBI Taxonomy" id="1268837"/>
    <lineage>
        <taxon>Bacteria</taxon>
        <taxon>Pseudomonadati</taxon>
        <taxon>Pseudomonadota</taxon>
        <taxon>Alphaproteobacteria</taxon>
        <taxon>Rickettsiales</taxon>
        <taxon>Rickettsiaceae</taxon>
        <taxon>Rickettsieae</taxon>
        <taxon>Rickettsia</taxon>
        <taxon>spotted fever group</taxon>
    </lineage>
</organism>
<keyword evidence="2" id="KW-1185">Reference proteome</keyword>
<reference evidence="1 2" key="1">
    <citation type="submission" date="2015-01" db="EMBL/GenBank/DDBJ databases">
        <title>Genome Sequencing of Rickettsiales /home/snadendla/prok_pipe/test/illegal_ec_num.txt.</title>
        <authorList>
            <person name="Daugherty S.C."/>
            <person name="Su Q."/>
            <person name="Abolude K."/>
            <person name="Beier-Sexton M."/>
            <person name="Carlyon J.A."/>
            <person name="Carter R."/>
            <person name="Day N.P."/>
            <person name="Dumler S.J."/>
            <person name="Dyachenko V."/>
            <person name="Godinez A."/>
            <person name="Kurtti T.J."/>
            <person name="Lichay M."/>
            <person name="Mullins K.E."/>
            <person name="Ott S."/>
            <person name="Pappas-Brown V."/>
            <person name="Paris D.H."/>
            <person name="Patel P."/>
            <person name="Richards A.L."/>
            <person name="Sadzewicz L."/>
            <person name="Sears K."/>
            <person name="Seidman D."/>
            <person name="Sengamalay N."/>
            <person name="Stenos J."/>
            <person name="Tallon L.J."/>
            <person name="Vincent G."/>
            <person name="Fraser C.M."/>
            <person name="Munderloh U."/>
            <person name="Dunning-Hotopp J.C."/>
        </authorList>
    </citation>
    <scope>NUCLEOTIDE SEQUENCE [LARGE SCALE GENOMIC DNA]</scope>
    <source>
        <strain evidence="1 2">T170-B</strain>
    </source>
</reference>
<proteinExistence type="predicted"/>
<dbReference type="RefSeq" id="WP_261368677.1">
    <property type="nucleotide sequence ID" value="NZ_LAOQ01000002.1"/>
</dbReference>
<accession>A0A0F3RGE1</accession>
<protein>
    <submittedName>
        <fullName evidence="1">Uncharacterized protein</fullName>
    </submittedName>
</protein>
<dbReference type="AlphaFoldDB" id="A0A0F3RGE1"/>
<evidence type="ECO:0000313" key="1">
    <source>
        <dbReference type="EMBL" id="KJW05076.1"/>
    </source>
</evidence>
<dbReference type="EMBL" id="LAOQ01000002">
    <property type="protein sequence ID" value="KJW05076.1"/>
    <property type="molecule type" value="Genomic_DNA"/>
</dbReference>
<name>A0A0F3RGE1_9RICK</name>
<dbReference type="PATRIC" id="fig|1268837.3.peg.899"/>